<sequence length="321" mass="34225">MSAEPPPALLVAGPTASGKSALALALARRLGGVVVNADSMQVYRELRVLTARPTPEEEALAPHALYGVHPAAEAASVAWWREAALDAMARAVEAGRLPILCGGTGLYFSSLTRGLSAMPAIPPAVREEARALLDREGAPALHARLLAADPRSAARLRPGDGQRLARAWEIWRATGRGIAEWQAEAPATGPAPYAFCAIRLDPPRDALRAAIADRWDAMLRDGAVEEVRALAARALDPALPAMRAHGVPEISAALAGRMTLAEAGRRACLAIGQYTKRQGTWFRHHDLAPCRTHIINARIADLAQLSESHLAEILSFLKLAH</sequence>
<evidence type="ECO:0000256" key="13">
    <source>
        <dbReference type="RuleBase" id="RU003785"/>
    </source>
</evidence>
<evidence type="ECO:0000256" key="11">
    <source>
        <dbReference type="RuleBase" id="RU003783"/>
    </source>
</evidence>
<keyword evidence="8 10" id="KW-0460">Magnesium</keyword>
<evidence type="ECO:0000256" key="9">
    <source>
        <dbReference type="ARBA" id="ARBA00049563"/>
    </source>
</evidence>
<feature type="site" description="Interaction with substrate tRNA" evidence="10">
    <location>
        <position position="126"/>
    </location>
</feature>
<dbReference type="InterPro" id="IPR018022">
    <property type="entry name" value="IPT"/>
</dbReference>
<feature type="region of interest" description="Interaction with substrate tRNA" evidence="10">
    <location>
        <begin position="162"/>
        <end position="166"/>
    </location>
</feature>
<evidence type="ECO:0000256" key="1">
    <source>
        <dbReference type="ARBA" id="ARBA00001946"/>
    </source>
</evidence>
<dbReference type="HAMAP" id="MF_00185">
    <property type="entry name" value="IPP_trans"/>
    <property type="match status" value="1"/>
</dbReference>
<keyword evidence="15" id="KW-1185">Reference proteome</keyword>
<feature type="site" description="Interaction with substrate tRNA" evidence="10">
    <location>
        <position position="104"/>
    </location>
</feature>
<feature type="region of interest" description="Interaction with substrate tRNA" evidence="10">
    <location>
        <begin position="38"/>
        <end position="41"/>
    </location>
</feature>
<evidence type="ECO:0000256" key="10">
    <source>
        <dbReference type="HAMAP-Rule" id="MF_00185"/>
    </source>
</evidence>
<accession>A0A502G327</accession>
<comment type="similarity">
    <text evidence="3 10 13">Belongs to the IPP transferase family.</text>
</comment>
<dbReference type="InterPro" id="IPR039657">
    <property type="entry name" value="Dimethylallyltransferase"/>
</dbReference>
<dbReference type="OrthoDB" id="9776390at2"/>
<feature type="binding site" evidence="10">
    <location>
        <begin position="15"/>
        <end position="20"/>
    </location>
    <ligand>
        <name>substrate</name>
    </ligand>
</feature>
<keyword evidence="7 10" id="KW-0067">ATP-binding</keyword>
<evidence type="ECO:0000256" key="8">
    <source>
        <dbReference type="ARBA" id="ARBA00022842"/>
    </source>
</evidence>
<dbReference type="EMBL" id="RCZP01000012">
    <property type="protein sequence ID" value="TPG55636.1"/>
    <property type="molecule type" value="Genomic_DNA"/>
</dbReference>
<dbReference type="Pfam" id="PF01715">
    <property type="entry name" value="IPPT"/>
    <property type="match status" value="1"/>
</dbReference>
<dbReference type="InterPro" id="IPR027417">
    <property type="entry name" value="P-loop_NTPase"/>
</dbReference>
<evidence type="ECO:0000256" key="4">
    <source>
        <dbReference type="ARBA" id="ARBA00022679"/>
    </source>
</evidence>
<evidence type="ECO:0000256" key="5">
    <source>
        <dbReference type="ARBA" id="ARBA00022694"/>
    </source>
</evidence>
<feature type="binding site" evidence="10">
    <location>
        <begin position="13"/>
        <end position="20"/>
    </location>
    <ligand>
        <name>ATP</name>
        <dbReference type="ChEBI" id="CHEBI:30616"/>
    </ligand>
</feature>
<dbReference type="SUPFAM" id="SSF52540">
    <property type="entry name" value="P-loop containing nucleoside triphosphate hydrolases"/>
    <property type="match status" value="2"/>
</dbReference>
<dbReference type="EC" id="2.5.1.75" evidence="10"/>
<gene>
    <name evidence="10 14" type="primary">miaA</name>
    <name evidence="14" type="ORF">EAH89_13775</name>
</gene>
<protein>
    <recommendedName>
        <fullName evidence="10">tRNA dimethylallyltransferase</fullName>
        <ecNumber evidence="10">2.5.1.75</ecNumber>
    </recommendedName>
    <alternativeName>
        <fullName evidence="10">Dimethylallyl diphosphate:tRNA dimethylallyltransferase</fullName>
        <shortName evidence="10">DMAPP:tRNA dimethylallyltransferase</shortName>
        <shortName evidence="10">DMATase</shortName>
    </alternativeName>
    <alternativeName>
        <fullName evidence="10">Isopentenyl-diphosphate:tRNA isopentenyltransferase</fullName>
        <shortName evidence="10">IPP transferase</shortName>
        <shortName evidence="10">IPPT</shortName>
        <shortName evidence="10">IPTase</shortName>
    </alternativeName>
</protein>
<dbReference type="GO" id="GO:0006400">
    <property type="term" value="P:tRNA modification"/>
    <property type="evidence" value="ECO:0007669"/>
    <property type="project" value="TreeGrafter"/>
</dbReference>
<name>A0A502G327_9PROT</name>
<comment type="function">
    <text evidence="2 10 12">Catalyzes the transfer of a dimethylallyl group onto the adenine at position 37 in tRNAs that read codons beginning with uridine, leading to the formation of N6-(dimethylallyl)adenosine (i(6)A).</text>
</comment>
<evidence type="ECO:0000256" key="6">
    <source>
        <dbReference type="ARBA" id="ARBA00022741"/>
    </source>
</evidence>
<evidence type="ECO:0000256" key="12">
    <source>
        <dbReference type="RuleBase" id="RU003784"/>
    </source>
</evidence>
<comment type="caution">
    <text evidence="14">The sequence shown here is derived from an EMBL/GenBank/DDBJ whole genome shotgun (WGS) entry which is preliminary data.</text>
</comment>
<comment type="subunit">
    <text evidence="10">Monomer.</text>
</comment>
<dbReference type="GO" id="GO:0005524">
    <property type="term" value="F:ATP binding"/>
    <property type="evidence" value="ECO:0007669"/>
    <property type="project" value="UniProtKB-UniRule"/>
</dbReference>
<evidence type="ECO:0000256" key="7">
    <source>
        <dbReference type="ARBA" id="ARBA00022840"/>
    </source>
</evidence>
<evidence type="ECO:0000313" key="14">
    <source>
        <dbReference type="EMBL" id="TPG55636.1"/>
    </source>
</evidence>
<dbReference type="PANTHER" id="PTHR11088:SF60">
    <property type="entry name" value="TRNA DIMETHYLALLYLTRANSFERASE"/>
    <property type="match status" value="1"/>
</dbReference>
<dbReference type="Gene3D" id="1.10.20.140">
    <property type="match status" value="1"/>
</dbReference>
<comment type="cofactor">
    <cofactor evidence="1 10">
        <name>Mg(2+)</name>
        <dbReference type="ChEBI" id="CHEBI:18420"/>
    </cofactor>
</comment>
<comment type="caution">
    <text evidence="10">Lacks conserved residue(s) required for the propagation of feature annotation.</text>
</comment>
<keyword evidence="6 10" id="KW-0547">Nucleotide-binding</keyword>
<evidence type="ECO:0000313" key="15">
    <source>
        <dbReference type="Proteomes" id="UP000317078"/>
    </source>
</evidence>
<organism evidence="14 15">
    <name type="scientific">Muricoccus nepalensis</name>
    <dbReference type="NCBI Taxonomy" id="1854500"/>
    <lineage>
        <taxon>Bacteria</taxon>
        <taxon>Pseudomonadati</taxon>
        <taxon>Pseudomonadota</taxon>
        <taxon>Alphaproteobacteria</taxon>
        <taxon>Acetobacterales</taxon>
        <taxon>Roseomonadaceae</taxon>
        <taxon>Muricoccus</taxon>
    </lineage>
</organism>
<dbReference type="GO" id="GO:0052381">
    <property type="term" value="F:tRNA dimethylallyltransferase activity"/>
    <property type="evidence" value="ECO:0007669"/>
    <property type="project" value="UniProtKB-UniRule"/>
</dbReference>
<evidence type="ECO:0000256" key="3">
    <source>
        <dbReference type="ARBA" id="ARBA00005842"/>
    </source>
</evidence>
<dbReference type="PANTHER" id="PTHR11088">
    <property type="entry name" value="TRNA DIMETHYLALLYLTRANSFERASE"/>
    <property type="match status" value="1"/>
</dbReference>
<dbReference type="NCBIfam" id="TIGR00174">
    <property type="entry name" value="miaA"/>
    <property type="match status" value="1"/>
</dbReference>
<keyword evidence="5 10" id="KW-0819">tRNA processing</keyword>
<proteinExistence type="inferred from homology"/>
<dbReference type="AlphaFoldDB" id="A0A502G327"/>
<dbReference type="Proteomes" id="UP000317078">
    <property type="component" value="Unassembled WGS sequence"/>
</dbReference>
<evidence type="ECO:0000256" key="2">
    <source>
        <dbReference type="ARBA" id="ARBA00003213"/>
    </source>
</evidence>
<dbReference type="RefSeq" id="WP_140884048.1">
    <property type="nucleotide sequence ID" value="NZ_RCZP01000012.1"/>
</dbReference>
<comment type="catalytic activity">
    <reaction evidence="9 10 11">
        <text>adenosine(37) in tRNA + dimethylallyl diphosphate = N(6)-dimethylallyladenosine(37) in tRNA + diphosphate</text>
        <dbReference type="Rhea" id="RHEA:26482"/>
        <dbReference type="Rhea" id="RHEA-COMP:10162"/>
        <dbReference type="Rhea" id="RHEA-COMP:10375"/>
        <dbReference type="ChEBI" id="CHEBI:33019"/>
        <dbReference type="ChEBI" id="CHEBI:57623"/>
        <dbReference type="ChEBI" id="CHEBI:74411"/>
        <dbReference type="ChEBI" id="CHEBI:74415"/>
        <dbReference type="EC" id="2.5.1.75"/>
    </reaction>
</comment>
<dbReference type="Gene3D" id="3.40.50.300">
    <property type="entry name" value="P-loop containing nucleotide triphosphate hydrolases"/>
    <property type="match status" value="1"/>
</dbReference>
<reference evidence="14 15" key="1">
    <citation type="journal article" date="2019" name="Environ. Microbiol.">
        <title>Species interactions and distinct microbial communities in high Arctic permafrost affected cryosols are associated with the CH4 and CO2 gas fluxes.</title>
        <authorList>
            <person name="Altshuler I."/>
            <person name="Hamel J."/>
            <person name="Turney S."/>
            <person name="Magnuson E."/>
            <person name="Levesque R."/>
            <person name="Greer C."/>
            <person name="Whyte L.G."/>
        </authorList>
    </citation>
    <scope>NUCLEOTIDE SEQUENCE [LARGE SCALE GENOMIC DNA]</scope>
    <source>
        <strain evidence="14 15">S9.3B</strain>
    </source>
</reference>
<keyword evidence="4 10" id="KW-0808">Transferase</keyword>